<dbReference type="Gene3D" id="3.40.720.10">
    <property type="entry name" value="Alkaline Phosphatase, subunit A"/>
    <property type="match status" value="1"/>
</dbReference>
<evidence type="ECO:0000256" key="8">
    <source>
        <dbReference type="SAM" id="SignalP"/>
    </source>
</evidence>
<evidence type="ECO:0000313" key="11">
    <source>
        <dbReference type="Proteomes" id="UP001228636"/>
    </source>
</evidence>
<name>A0AAJ1VI42_9FLAO</name>
<gene>
    <name evidence="10" type="ORF">QWY81_11060</name>
</gene>
<dbReference type="InterPro" id="IPR035874">
    <property type="entry name" value="IDS"/>
</dbReference>
<evidence type="ECO:0000256" key="2">
    <source>
        <dbReference type="ARBA" id="ARBA00008779"/>
    </source>
</evidence>
<evidence type="ECO:0000256" key="7">
    <source>
        <dbReference type="SAM" id="MobiDB-lite"/>
    </source>
</evidence>
<dbReference type="CDD" id="cd16030">
    <property type="entry name" value="iduronate-2-sulfatase"/>
    <property type="match status" value="1"/>
</dbReference>
<proteinExistence type="inferred from homology"/>
<evidence type="ECO:0000256" key="3">
    <source>
        <dbReference type="ARBA" id="ARBA00022723"/>
    </source>
</evidence>
<keyword evidence="5" id="KW-0378">Hydrolase</keyword>
<dbReference type="InterPro" id="IPR024607">
    <property type="entry name" value="Sulfatase_CS"/>
</dbReference>
<evidence type="ECO:0000259" key="9">
    <source>
        <dbReference type="Pfam" id="PF00884"/>
    </source>
</evidence>
<accession>A0AAJ1VI42</accession>
<dbReference type="InterPro" id="IPR017850">
    <property type="entry name" value="Alkaline_phosphatase_core_sf"/>
</dbReference>
<dbReference type="EMBL" id="JAUFQH010000008">
    <property type="protein sequence ID" value="MDN3619992.1"/>
    <property type="molecule type" value="Genomic_DNA"/>
</dbReference>
<keyword evidence="6" id="KW-0106">Calcium</keyword>
<dbReference type="InterPro" id="IPR000917">
    <property type="entry name" value="Sulfatase_N"/>
</dbReference>
<dbReference type="GO" id="GO:0004423">
    <property type="term" value="F:iduronate-2-sulfatase activity"/>
    <property type="evidence" value="ECO:0007669"/>
    <property type="project" value="InterPro"/>
</dbReference>
<feature type="signal peptide" evidence="8">
    <location>
        <begin position="1"/>
        <end position="23"/>
    </location>
</feature>
<organism evidence="10 11">
    <name type="scientific">Polaribacter sejongensis</name>
    <dbReference type="NCBI Taxonomy" id="985043"/>
    <lineage>
        <taxon>Bacteria</taxon>
        <taxon>Pseudomonadati</taxon>
        <taxon>Bacteroidota</taxon>
        <taxon>Flavobacteriia</taxon>
        <taxon>Flavobacteriales</taxon>
        <taxon>Flavobacteriaceae</taxon>
    </lineage>
</organism>
<dbReference type="PANTHER" id="PTHR45953:SF1">
    <property type="entry name" value="IDURONATE 2-SULFATASE"/>
    <property type="match status" value="1"/>
</dbReference>
<dbReference type="Pfam" id="PF00884">
    <property type="entry name" value="Sulfatase"/>
    <property type="match status" value="1"/>
</dbReference>
<dbReference type="PANTHER" id="PTHR45953">
    <property type="entry name" value="IDURONATE 2-SULFATASE"/>
    <property type="match status" value="1"/>
</dbReference>
<feature type="chain" id="PRO_5042555875" evidence="8">
    <location>
        <begin position="24"/>
        <end position="474"/>
    </location>
</feature>
<keyword evidence="3" id="KW-0479">Metal-binding</keyword>
<comment type="cofactor">
    <cofactor evidence="1">
        <name>Ca(2+)</name>
        <dbReference type="ChEBI" id="CHEBI:29108"/>
    </cofactor>
</comment>
<dbReference type="PROSITE" id="PS00149">
    <property type="entry name" value="SULFATASE_2"/>
    <property type="match status" value="1"/>
</dbReference>
<dbReference type="AlphaFoldDB" id="A0AAJ1VI42"/>
<dbReference type="RefSeq" id="WP_261972715.1">
    <property type="nucleotide sequence ID" value="NZ_CP103460.1"/>
</dbReference>
<comment type="caution">
    <text evidence="10">The sequence shown here is derived from an EMBL/GenBank/DDBJ whole genome shotgun (WGS) entry which is preliminary data.</text>
</comment>
<evidence type="ECO:0000313" key="10">
    <source>
        <dbReference type="EMBL" id="MDN3619992.1"/>
    </source>
</evidence>
<dbReference type="GO" id="GO:0046872">
    <property type="term" value="F:metal ion binding"/>
    <property type="evidence" value="ECO:0007669"/>
    <property type="project" value="UniProtKB-KW"/>
</dbReference>
<reference evidence="10 11" key="1">
    <citation type="journal article" date="2014" name="Int. J. Syst. Evol. Microbiol.">
        <title>Complete genome sequence of Corynebacterium casei LMG S-19264T (=DSM 44701T), isolated from a smear-ripened cheese.</title>
        <authorList>
            <consortium name="US DOE Joint Genome Institute (JGI-PGF)"/>
            <person name="Walter F."/>
            <person name="Albersmeier A."/>
            <person name="Kalinowski J."/>
            <person name="Ruckert C."/>
        </authorList>
    </citation>
    <scope>NUCLEOTIDE SEQUENCE [LARGE SCALE GENOMIC DNA]</scope>
    <source>
        <strain evidence="10 11">CECT 8670</strain>
    </source>
</reference>
<dbReference type="SUPFAM" id="SSF53649">
    <property type="entry name" value="Alkaline phosphatase-like"/>
    <property type="match status" value="1"/>
</dbReference>
<feature type="region of interest" description="Disordered" evidence="7">
    <location>
        <begin position="130"/>
        <end position="172"/>
    </location>
</feature>
<comment type="similarity">
    <text evidence="2">Belongs to the sulfatase family.</text>
</comment>
<dbReference type="Proteomes" id="UP001228636">
    <property type="component" value="Unassembled WGS sequence"/>
</dbReference>
<protein>
    <submittedName>
        <fullName evidence="10">Sulfatase</fullName>
    </submittedName>
</protein>
<dbReference type="GO" id="GO:0005737">
    <property type="term" value="C:cytoplasm"/>
    <property type="evidence" value="ECO:0007669"/>
    <property type="project" value="TreeGrafter"/>
</dbReference>
<evidence type="ECO:0000256" key="4">
    <source>
        <dbReference type="ARBA" id="ARBA00022729"/>
    </source>
</evidence>
<keyword evidence="4 8" id="KW-0732">Signal</keyword>
<sequence>MKSIFIKGVITLFFVSITFSSFAQNDASKPNVLFIMVDDLNDWVGAFGGNPQTKTPNIDALADKSTIFKNAYCSAPLCNPSRASIMSGYRPSTTGVYGNSEHFRDVKGFENTVTIPQYFEKNGYKTAAAGKIFHSPRGNGKKPRPGSDPGSFQQERKGGLGGAFPEDKDKQSHGLDLKSYGVKGSFLHSFDWFPVDVTLEENNDFESADYAAKFLEEKHDKPFFLACGIFRPHLPWFAPKEFFDMYNLEDIKLPETLKNDLDDVGKMGQNMAKRGVHKSVVEHGKWKEAVRAYMANISFADACVGHLLNGLKESKYADNTIIVLMGDHGWHLGEKEHWSKNVLWERSAKTPLLIFDPRGDGKPKVSTSLVSLLDVYPTLVEMANLPINKELEGKSIYDLVKKPTNVVKEYVLTSKDKGIHSLRSNDYRYTVYSDGFEELYDHRIDPNEWTNIAKNSSNKEVLNAFRKELKSILK</sequence>
<feature type="domain" description="Sulfatase N-terminal" evidence="9">
    <location>
        <begin position="30"/>
        <end position="384"/>
    </location>
</feature>
<evidence type="ECO:0000256" key="5">
    <source>
        <dbReference type="ARBA" id="ARBA00022801"/>
    </source>
</evidence>
<evidence type="ECO:0000256" key="6">
    <source>
        <dbReference type="ARBA" id="ARBA00022837"/>
    </source>
</evidence>
<evidence type="ECO:0000256" key="1">
    <source>
        <dbReference type="ARBA" id="ARBA00001913"/>
    </source>
</evidence>